<evidence type="ECO:0000313" key="2">
    <source>
        <dbReference type="EMBL" id="EGX95402.1"/>
    </source>
</evidence>
<dbReference type="AlphaFoldDB" id="G3J6S4"/>
<dbReference type="VEuPathDB" id="FungiDB:CCM_00056"/>
<protein>
    <submittedName>
        <fullName evidence="2">Uncharacterized protein</fullName>
    </submittedName>
</protein>
<keyword evidence="3" id="KW-1185">Reference proteome</keyword>
<reference evidence="2 3" key="1">
    <citation type="journal article" date="2011" name="Genome Biol.">
        <title>Genome sequence of the insect pathogenic fungus Cordyceps militaris, a valued traditional Chinese medicine.</title>
        <authorList>
            <person name="Zheng P."/>
            <person name="Xia Y."/>
            <person name="Xiao G."/>
            <person name="Xiong C."/>
            <person name="Hu X."/>
            <person name="Zhang S."/>
            <person name="Zheng H."/>
            <person name="Huang Y."/>
            <person name="Zhou Y."/>
            <person name="Wang S."/>
            <person name="Zhao G.P."/>
            <person name="Liu X."/>
            <person name="St Leger R.J."/>
            <person name="Wang C."/>
        </authorList>
    </citation>
    <scope>NUCLEOTIDE SEQUENCE [LARGE SCALE GENOMIC DNA]</scope>
    <source>
        <strain evidence="2 3">CM01</strain>
    </source>
</reference>
<dbReference type="EMBL" id="JH126399">
    <property type="protein sequence ID" value="EGX95402.1"/>
    <property type="molecule type" value="Genomic_DNA"/>
</dbReference>
<dbReference type="KEGG" id="cmt:CCM_00056"/>
<name>G3J6S4_CORMM</name>
<dbReference type="Proteomes" id="UP000001610">
    <property type="component" value="Unassembled WGS sequence"/>
</dbReference>
<accession>G3J6S4</accession>
<dbReference type="HOGENOM" id="CLU_2073022_0_0_1"/>
<evidence type="ECO:0000313" key="3">
    <source>
        <dbReference type="Proteomes" id="UP000001610"/>
    </source>
</evidence>
<sequence length="118" mass="13263">MCNCRLPLPLLRPLWVASSTTRTGSGPGAQQLATSRRINEEIMYKLLARPLPLSRRHISSRTSKSPSMRGDLVMEQAHPSWNTPRRRRPASVPTPPVGFKSRGKPLSPAAMWRPSRRL</sequence>
<gene>
    <name evidence="2" type="ORF">CCM_00056</name>
</gene>
<dbReference type="GeneID" id="18162091"/>
<organism evidence="2 3">
    <name type="scientific">Cordyceps militaris (strain CM01)</name>
    <name type="common">Caterpillar fungus</name>
    <dbReference type="NCBI Taxonomy" id="983644"/>
    <lineage>
        <taxon>Eukaryota</taxon>
        <taxon>Fungi</taxon>
        <taxon>Dikarya</taxon>
        <taxon>Ascomycota</taxon>
        <taxon>Pezizomycotina</taxon>
        <taxon>Sordariomycetes</taxon>
        <taxon>Hypocreomycetidae</taxon>
        <taxon>Hypocreales</taxon>
        <taxon>Cordycipitaceae</taxon>
        <taxon>Cordyceps</taxon>
    </lineage>
</organism>
<feature type="region of interest" description="Disordered" evidence="1">
    <location>
        <begin position="55"/>
        <end position="118"/>
    </location>
</feature>
<proteinExistence type="predicted"/>
<evidence type="ECO:0000256" key="1">
    <source>
        <dbReference type="SAM" id="MobiDB-lite"/>
    </source>
</evidence>
<dbReference type="InParanoid" id="G3J6S4"/>
<dbReference type="RefSeq" id="XP_006665279.1">
    <property type="nucleotide sequence ID" value="XM_006665216.1"/>
</dbReference>